<name>A0A016UVN3_9BILA</name>
<dbReference type="STRING" id="53326.A0A016UVN3"/>
<dbReference type="OrthoDB" id="307899at2759"/>
<evidence type="ECO:0000256" key="1">
    <source>
        <dbReference type="SAM" id="MobiDB-lite"/>
    </source>
</evidence>
<proteinExistence type="predicted"/>
<evidence type="ECO:0000313" key="2">
    <source>
        <dbReference type="EMBL" id="EYC18857.1"/>
    </source>
</evidence>
<gene>
    <name evidence="2" type="primary">Acey_s0026.g1408</name>
    <name evidence="2" type="ORF">Y032_0026g1408</name>
</gene>
<protein>
    <submittedName>
        <fullName evidence="2">Uncharacterized protein</fullName>
    </submittedName>
</protein>
<feature type="compositionally biased region" description="Polar residues" evidence="1">
    <location>
        <begin position="77"/>
        <end position="95"/>
    </location>
</feature>
<comment type="caution">
    <text evidence="2">The sequence shown here is derived from an EMBL/GenBank/DDBJ whole genome shotgun (WGS) entry which is preliminary data.</text>
</comment>
<dbReference type="AlphaFoldDB" id="A0A016UVN3"/>
<sequence>MRRALLSCRQHIRSARFCSGITKATPSQITRENAKFDEITHTGQAWDQADYRLQRFDISKKQACVGKTCGRRGVGSRPTNIGQPQASSFQRYFEQ</sequence>
<accession>A0A016UVN3</accession>
<organism evidence="2 3">
    <name type="scientific">Ancylostoma ceylanicum</name>
    <dbReference type="NCBI Taxonomy" id="53326"/>
    <lineage>
        <taxon>Eukaryota</taxon>
        <taxon>Metazoa</taxon>
        <taxon>Ecdysozoa</taxon>
        <taxon>Nematoda</taxon>
        <taxon>Chromadorea</taxon>
        <taxon>Rhabditida</taxon>
        <taxon>Rhabditina</taxon>
        <taxon>Rhabditomorpha</taxon>
        <taxon>Strongyloidea</taxon>
        <taxon>Ancylostomatidae</taxon>
        <taxon>Ancylostomatinae</taxon>
        <taxon>Ancylostoma</taxon>
    </lineage>
</organism>
<reference evidence="3" key="1">
    <citation type="journal article" date="2015" name="Nat. Genet.">
        <title>The genome and transcriptome of the zoonotic hookworm Ancylostoma ceylanicum identify infection-specific gene families.</title>
        <authorList>
            <person name="Schwarz E.M."/>
            <person name="Hu Y."/>
            <person name="Antoshechkin I."/>
            <person name="Miller M.M."/>
            <person name="Sternberg P.W."/>
            <person name="Aroian R.V."/>
        </authorList>
    </citation>
    <scope>NUCLEOTIDE SEQUENCE</scope>
    <source>
        <strain evidence="3">HY135</strain>
    </source>
</reference>
<dbReference type="EMBL" id="JARK01001362">
    <property type="protein sequence ID" value="EYC18857.1"/>
    <property type="molecule type" value="Genomic_DNA"/>
</dbReference>
<keyword evidence="3" id="KW-1185">Reference proteome</keyword>
<feature type="region of interest" description="Disordered" evidence="1">
    <location>
        <begin position="72"/>
        <end position="95"/>
    </location>
</feature>
<evidence type="ECO:0000313" key="3">
    <source>
        <dbReference type="Proteomes" id="UP000024635"/>
    </source>
</evidence>
<dbReference type="Proteomes" id="UP000024635">
    <property type="component" value="Unassembled WGS sequence"/>
</dbReference>